<dbReference type="EMBL" id="AAMO01000001">
    <property type="protein sequence ID" value="EAQ04884.1"/>
    <property type="molecule type" value="Genomic_DNA"/>
</dbReference>
<organism evidence="2 3">
    <name type="scientific">Pseudooceanicola batsensis (strain ATCC BAA-863 / DSM 15984 / KCTC 12145 / HTCC2597)</name>
    <name type="common">Oceanicola batsensis</name>
    <dbReference type="NCBI Taxonomy" id="252305"/>
    <lineage>
        <taxon>Bacteria</taxon>
        <taxon>Pseudomonadati</taxon>
        <taxon>Pseudomonadota</taxon>
        <taxon>Alphaproteobacteria</taxon>
        <taxon>Rhodobacterales</taxon>
        <taxon>Paracoccaceae</taxon>
        <taxon>Pseudooceanicola</taxon>
    </lineage>
</organism>
<dbReference type="RefSeq" id="WP_009805501.1">
    <property type="nucleotide sequence ID" value="NZ_CH724131.1"/>
</dbReference>
<sequence>MRREIRLAKPRERATFRFRRGIVPCRTPEEVAMGDKKEKPVKPGSKTIKK</sequence>
<name>A3TTA7_PSEBH</name>
<evidence type="ECO:0000256" key="1">
    <source>
        <dbReference type="SAM" id="MobiDB-lite"/>
    </source>
</evidence>
<evidence type="ECO:0000313" key="3">
    <source>
        <dbReference type="Proteomes" id="UP000004318"/>
    </source>
</evidence>
<feature type="compositionally biased region" description="Basic and acidic residues" evidence="1">
    <location>
        <begin position="31"/>
        <end position="41"/>
    </location>
</feature>
<proteinExistence type="predicted"/>
<protein>
    <submittedName>
        <fullName evidence="2">Uncharacterized protein</fullName>
    </submittedName>
</protein>
<reference evidence="2 3" key="1">
    <citation type="journal article" date="2010" name="J. Bacteriol.">
        <title>Genome sequences of Oceanicola granulosus HTCC2516(T) and Oceanicola batsensis HTCC2597(TDelta).</title>
        <authorList>
            <person name="Thrash J.C."/>
            <person name="Cho J.C."/>
            <person name="Vergin K.L."/>
            <person name="Giovannoni S.J."/>
        </authorList>
    </citation>
    <scope>NUCLEOTIDE SEQUENCE [LARGE SCALE GENOMIC DNA]</scope>
    <source>
        <strain evidence="3">ATCC BAA-863 / DSM 15984 / KCTC 12145 / HTCC2597</strain>
    </source>
</reference>
<dbReference type="Proteomes" id="UP000004318">
    <property type="component" value="Unassembled WGS sequence"/>
</dbReference>
<evidence type="ECO:0000313" key="2">
    <source>
        <dbReference type="EMBL" id="EAQ04884.1"/>
    </source>
</evidence>
<comment type="caution">
    <text evidence="2">The sequence shown here is derived from an EMBL/GenBank/DDBJ whole genome shotgun (WGS) entry which is preliminary data.</text>
</comment>
<feature type="region of interest" description="Disordered" evidence="1">
    <location>
        <begin position="31"/>
        <end position="50"/>
    </location>
</feature>
<keyword evidence="3" id="KW-1185">Reference proteome</keyword>
<dbReference type="HOGENOM" id="CLU_3120499_0_0_5"/>
<dbReference type="AlphaFoldDB" id="A3TTA7"/>
<accession>A3TTA7</accession>
<gene>
    <name evidence="2" type="ORF">OB2597_06360</name>
</gene>